<evidence type="ECO:0000256" key="4">
    <source>
        <dbReference type="ARBA" id="ARBA00022563"/>
    </source>
</evidence>
<evidence type="ECO:0000313" key="11">
    <source>
        <dbReference type="EMBL" id="PCK21137.1"/>
    </source>
</evidence>
<dbReference type="Pfam" id="PF00186">
    <property type="entry name" value="DHFR_1"/>
    <property type="match status" value="1"/>
</dbReference>
<comment type="caution">
    <text evidence="11">The sequence shown here is derived from an EMBL/GenBank/DDBJ whole genome shotgun (WGS) entry which is preliminary data.</text>
</comment>
<dbReference type="Proteomes" id="UP000228754">
    <property type="component" value="Unassembled WGS sequence"/>
</dbReference>
<evidence type="ECO:0000256" key="3">
    <source>
        <dbReference type="ARBA" id="ARBA00012856"/>
    </source>
</evidence>
<dbReference type="PROSITE" id="PS51330">
    <property type="entry name" value="DHFR_2"/>
    <property type="match status" value="1"/>
</dbReference>
<dbReference type="Gene3D" id="3.40.430.10">
    <property type="entry name" value="Dihydrofolate Reductase, subunit A"/>
    <property type="match status" value="1"/>
</dbReference>
<dbReference type="GO" id="GO:0046452">
    <property type="term" value="P:dihydrofolate metabolic process"/>
    <property type="evidence" value="ECO:0007669"/>
    <property type="project" value="TreeGrafter"/>
</dbReference>
<gene>
    <name evidence="11" type="ORF">CEY02_09745</name>
</gene>
<evidence type="ECO:0000256" key="9">
    <source>
        <dbReference type="RuleBase" id="RU004474"/>
    </source>
</evidence>
<organism evidence="11 12">
    <name type="scientific">Bacillus pumilus</name>
    <name type="common">Bacillus mesentericus</name>
    <dbReference type="NCBI Taxonomy" id="1408"/>
    <lineage>
        <taxon>Bacteria</taxon>
        <taxon>Bacillati</taxon>
        <taxon>Bacillota</taxon>
        <taxon>Bacilli</taxon>
        <taxon>Bacillales</taxon>
        <taxon>Bacillaceae</taxon>
        <taxon>Bacillus</taxon>
    </lineage>
</organism>
<dbReference type="GO" id="GO:0006730">
    <property type="term" value="P:one-carbon metabolic process"/>
    <property type="evidence" value="ECO:0007669"/>
    <property type="project" value="UniProtKB-KW"/>
</dbReference>
<dbReference type="NCBIfam" id="NF008037">
    <property type="entry name" value="PRK10769.1"/>
    <property type="match status" value="1"/>
</dbReference>
<dbReference type="InterPro" id="IPR024072">
    <property type="entry name" value="DHFR-like_dom_sf"/>
</dbReference>
<dbReference type="AlphaFoldDB" id="A0A2A5IVW4"/>
<evidence type="ECO:0000259" key="10">
    <source>
        <dbReference type="PROSITE" id="PS51330"/>
    </source>
</evidence>
<dbReference type="EMBL" id="NKHG01000069">
    <property type="protein sequence ID" value="PCK21137.1"/>
    <property type="molecule type" value="Genomic_DNA"/>
</dbReference>
<dbReference type="EC" id="1.5.1.3" evidence="3 8"/>
<protein>
    <recommendedName>
        <fullName evidence="3 8">Dihydrofolate reductase</fullName>
        <ecNumber evidence="3 8">1.5.1.3</ecNumber>
    </recommendedName>
</protein>
<dbReference type="CDD" id="cd00209">
    <property type="entry name" value="DHFR"/>
    <property type="match status" value="1"/>
</dbReference>
<dbReference type="PRINTS" id="PR00070">
    <property type="entry name" value="DHFR"/>
</dbReference>
<sequence>MISMIVATGKDRVIGQDNQMPWHLPADLAYFKKVTGGHTIVMGRKTFESIGRALPHRRNIVLTTSPSFQAEGCEVVHSIADILSIGKNEKELFIIGGSKLYEELMPYADRLYITHIHHAFEGDRYFPDYDEDEWTIVSREKGHSDEKNPYNYEFVVYDRKKDK</sequence>
<dbReference type="PANTHER" id="PTHR48069:SF3">
    <property type="entry name" value="DIHYDROFOLATE REDUCTASE"/>
    <property type="match status" value="1"/>
</dbReference>
<keyword evidence="4 8" id="KW-0554">One-carbon metabolism</keyword>
<evidence type="ECO:0000256" key="8">
    <source>
        <dbReference type="PIRNR" id="PIRNR000194"/>
    </source>
</evidence>
<dbReference type="FunFam" id="3.40.430.10:FF:000001">
    <property type="entry name" value="Dihydrofolate reductase"/>
    <property type="match status" value="1"/>
</dbReference>
<dbReference type="GO" id="GO:0046655">
    <property type="term" value="P:folic acid metabolic process"/>
    <property type="evidence" value="ECO:0007669"/>
    <property type="project" value="TreeGrafter"/>
</dbReference>
<dbReference type="InterPro" id="IPR017925">
    <property type="entry name" value="DHFR_CS"/>
</dbReference>
<evidence type="ECO:0000313" key="12">
    <source>
        <dbReference type="Proteomes" id="UP000228754"/>
    </source>
</evidence>
<evidence type="ECO:0000256" key="1">
    <source>
        <dbReference type="ARBA" id="ARBA00004903"/>
    </source>
</evidence>
<dbReference type="GO" id="GO:0070401">
    <property type="term" value="F:NADP+ binding"/>
    <property type="evidence" value="ECO:0007669"/>
    <property type="project" value="UniProtKB-ARBA"/>
</dbReference>
<keyword evidence="5 8" id="KW-0521">NADP</keyword>
<dbReference type="InterPro" id="IPR012259">
    <property type="entry name" value="DHFR"/>
</dbReference>
<reference evidence="11 12" key="1">
    <citation type="submission" date="2017-06" db="EMBL/GenBank/DDBJ databases">
        <title>Draft Genome Sequence of Bacillus sp Strain 36R Isolated from saline sediment at Atanasia, Sonora, Mexico.</title>
        <authorList>
            <person name="Sanchez Diaz R."/>
            <person name="Quiroz Macias M.E."/>
            <person name="Ibarra Gamez J.C."/>
            <person name="Enciso Ibarra J."/>
            <person name="Gomez Gil B."/>
            <person name="Galaviz Silva L."/>
        </authorList>
    </citation>
    <scope>NUCLEOTIDE SEQUENCE [LARGE SCALE GENOMIC DNA]</scope>
    <source>
        <strain evidence="11 12">36R_ATNSAL</strain>
    </source>
</reference>
<feature type="domain" description="DHFR" evidence="10">
    <location>
        <begin position="1"/>
        <end position="159"/>
    </location>
</feature>
<comment type="similarity">
    <text evidence="2 8 9">Belongs to the dihydrofolate reductase family.</text>
</comment>
<name>A0A2A5IVW4_BACPU</name>
<dbReference type="SUPFAM" id="SSF53597">
    <property type="entry name" value="Dihydrofolate reductase-like"/>
    <property type="match status" value="1"/>
</dbReference>
<evidence type="ECO:0000256" key="2">
    <source>
        <dbReference type="ARBA" id="ARBA00009539"/>
    </source>
</evidence>
<dbReference type="PANTHER" id="PTHR48069">
    <property type="entry name" value="DIHYDROFOLATE REDUCTASE"/>
    <property type="match status" value="1"/>
</dbReference>
<dbReference type="UniPathway" id="UPA00077">
    <property type="reaction ID" value="UER00158"/>
</dbReference>
<dbReference type="GO" id="GO:0004146">
    <property type="term" value="F:dihydrofolate reductase activity"/>
    <property type="evidence" value="ECO:0007669"/>
    <property type="project" value="UniProtKB-EC"/>
</dbReference>
<accession>A0A2A5IVW4</accession>
<comment type="function">
    <text evidence="7 8">Key enzyme in folate metabolism. Catalyzes an essential reaction for de novo glycine and purine synthesis, and for DNA precursor synthesis.</text>
</comment>
<dbReference type="GO" id="GO:0046654">
    <property type="term" value="P:tetrahydrofolate biosynthetic process"/>
    <property type="evidence" value="ECO:0007669"/>
    <property type="project" value="UniProtKB-UniPathway"/>
</dbReference>
<dbReference type="PROSITE" id="PS00075">
    <property type="entry name" value="DHFR_1"/>
    <property type="match status" value="1"/>
</dbReference>
<evidence type="ECO:0000256" key="6">
    <source>
        <dbReference type="ARBA" id="ARBA00023002"/>
    </source>
</evidence>
<dbReference type="InterPro" id="IPR001796">
    <property type="entry name" value="DHFR_dom"/>
</dbReference>
<comment type="pathway">
    <text evidence="1 8">Cofactor biosynthesis; tetrahydrofolate biosynthesis; 5,6,7,8-tetrahydrofolate from 7,8-dihydrofolate: step 1/1.</text>
</comment>
<dbReference type="PIRSF" id="PIRSF000194">
    <property type="entry name" value="DHFR"/>
    <property type="match status" value="1"/>
</dbReference>
<proteinExistence type="inferred from homology"/>
<evidence type="ECO:0000256" key="5">
    <source>
        <dbReference type="ARBA" id="ARBA00022857"/>
    </source>
</evidence>
<comment type="catalytic activity">
    <reaction evidence="8">
        <text>(6S)-5,6,7,8-tetrahydrofolate + NADP(+) = 7,8-dihydrofolate + NADPH + H(+)</text>
        <dbReference type="Rhea" id="RHEA:15009"/>
        <dbReference type="ChEBI" id="CHEBI:15378"/>
        <dbReference type="ChEBI" id="CHEBI:57451"/>
        <dbReference type="ChEBI" id="CHEBI:57453"/>
        <dbReference type="ChEBI" id="CHEBI:57783"/>
        <dbReference type="ChEBI" id="CHEBI:58349"/>
        <dbReference type="EC" id="1.5.1.3"/>
    </reaction>
</comment>
<dbReference type="GO" id="GO:0005829">
    <property type="term" value="C:cytosol"/>
    <property type="evidence" value="ECO:0007669"/>
    <property type="project" value="TreeGrafter"/>
</dbReference>
<dbReference type="OrthoDB" id="9804315at2"/>
<evidence type="ECO:0000256" key="7">
    <source>
        <dbReference type="ARBA" id="ARBA00025067"/>
    </source>
</evidence>
<keyword evidence="6 8" id="KW-0560">Oxidoreductase</keyword>